<name>A0ABQ5TIM1_9BACI</name>
<comment type="caution">
    <text evidence="3">The sequence shown here is derived from an EMBL/GenBank/DDBJ whole genome shotgun (WGS) entry which is preliminary data.</text>
</comment>
<dbReference type="InterPro" id="IPR030392">
    <property type="entry name" value="S74_ICA"/>
</dbReference>
<keyword evidence="4" id="KW-1185">Reference proteome</keyword>
<dbReference type="Proteomes" id="UP001275436">
    <property type="component" value="Unassembled WGS sequence"/>
</dbReference>
<accession>A0ABQ5TIM1</accession>
<feature type="domain" description="Peptidase S74" evidence="2">
    <location>
        <begin position="577"/>
        <end position="672"/>
    </location>
</feature>
<sequence length="698" mass="79744">MDIPKIYNDPVIFRRRKGNAISPFFSIRESMTVESYCVLLTENPNKLDKVLVSYKGEPLYESEDGHLSENTFRVEYHTGTVYFHESMEGKTLHFEYTGEGVFLYPDSRIYHTTDKAFPTVKDKLIDNDRALLVQKSRVDELIIKNPQPSEVVDMRIDYNGKIFTVAKDRLDAEQRKIEEAYVDAKNKKFPSLKTRIDSLQLATEEITDEHEDQITNIWASIDLIPGKISLETGKIESKFDNEVRKLISRIDMIPEQISLKVEEVREWADGQFETNYSQIKLLSDEIELKVDANGVVNAINLSDEEITISGKRLNITADTHIGNAVIKSANIDSLEAAKIKTGVISSTNGNTKFNLDSGQLSMENTELIFGGGADIHFLDAGNRMYYNRIDSETGNINSAGVGFGTSINSRFPFAFLGTTTTSRPSAFDVGNFTGFITNTHARSEVDDIGNSVIGKYFHVRDKAVSYSQGFKFDISSSTGVLYGMNTSRFDYQLGEAGNRFKRAYVDNIYGDHIMFAYPFSGSRLGYIMENTLPDENRNPAFRPRYGGDLYYNLGTSWHVWRHGYINTVHYNSLRQRSRRKFKEDINLINVEDALDYIRSTQVHTFYYKDRDDEQERTLYDLKVGIIYDDISIQKDYLIKSTDTTVDQSNIVYMIQAATKNILERTESSEEKIERLENRINLLENENSMLKARMDKEVG</sequence>
<dbReference type="RefSeq" id="WP_317958006.1">
    <property type="nucleotide sequence ID" value="NZ_BSKO01000001.1"/>
</dbReference>
<proteinExistence type="predicted"/>
<dbReference type="EMBL" id="BSKO01000001">
    <property type="protein sequence ID" value="GLO66121.1"/>
    <property type="molecule type" value="Genomic_DNA"/>
</dbReference>
<organism evidence="3 4">
    <name type="scientific">Oceanobacillus kimchii</name>
    <dbReference type="NCBI Taxonomy" id="746691"/>
    <lineage>
        <taxon>Bacteria</taxon>
        <taxon>Bacillati</taxon>
        <taxon>Bacillota</taxon>
        <taxon>Bacilli</taxon>
        <taxon>Bacillales</taxon>
        <taxon>Bacillaceae</taxon>
        <taxon>Oceanobacillus</taxon>
    </lineage>
</organism>
<reference evidence="3 4" key="1">
    <citation type="submission" date="2023-02" db="EMBL/GenBank/DDBJ databases">
        <title>Oceanobacillus kimchii IFOP_LL358 isolated form Alexandrium catenella lab strain.</title>
        <authorList>
            <person name="Gajardo G."/>
            <person name="Ueki S."/>
            <person name="Maruyama F."/>
        </authorList>
    </citation>
    <scope>NUCLEOTIDE SEQUENCE [LARGE SCALE GENOMIC DNA]</scope>
    <source>
        <strain evidence="3 4">IFOP_LL358</strain>
    </source>
</reference>
<keyword evidence="1" id="KW-0175">Coiled coil</keyword>
<feature type="coiled-coil region" evidence="1">
    <location>
        <begin position="658"/>
        <end position="692"/>
    </location>
</feature>
<gene>
    <name evidence="3" type="ORF">MACH08_19050</name>
</gene>
<evidence type="ECO:0000256" key="1">
    <source>
        <dbReference type="SAM" id="Coils"/>
    </source>
</evidence>
<dbReference type="PROSITE" id="PS51688">
    <property type="entry name" value="ICA"/>
    <property type="match status" value="1"/>
</dbReference>
<evidence type="ECO:0000313" key="4">
    <source>
        <dbReference type="Proteomes" id="UP001275436"/>
    </source>
</evidence>
<evidence type="ECO:0000259" key="2">
    <source>
        <dbReference type="PROSITE" id="PS51688"/>
    </source>
</evidence>
<evidence type="ECO:0000313" key="3">
    <source>
        <dbReference type="EMBL" id="GLO66121.1"/>
    </source>
</evidence>
<protein>
    <recommendedName>
        <fullName evidence="2">Peptidase S74 domain-containing protein</fullName>
    </recommendedName>
</protein>